<dbReference type="RefSeq" id="WP_211012475.1">
    <property type="nucleotide sequence ID" value="NZ_JASJUT010000006.1"/>
</dbReference>
<evidence type="ECO:0008006" key="4">
    <source>
        <dbReference type="Google" id="ProtNLM"/>
    </source>
</evidence>
<sequence>MSIKQQFFIIKRQKTFWSTMLLCALTLLITFTGTLDKLNALIYLEFSQNLNRQNTQVVVIESNNLLAEQTALISKLRDQQAKAIVIFSHVGGNQQLSFDNVYFPYADPRYCLPILESWLGYEIIIQQAPSHCKSVWQAILGDQYQAQGQLLDFSLAPQALTKFSSDRLLSDDVFLTQLKDKVVLVSQNQLNFALPVRAPKINTFRDPVYLHAYIADNFLEQTLVTLTPTTYAAALQLLILAILLITYQRCSFSTGLAIACAVILCCILSAYICVRFFNYFLPSGQIIFTNLVTLLWVFFSRKWAEEIELNDIIGNVQQRMMGRYLPQAFSAQSSPWDAIITLVNQQLALKRSIFLARTEGDHRLHEIRAINCSLSDIHEMRRDYERPPYSDAIKAFGALHITRPFFNELTESEAQYVVPLMYAGDIRGFWAMTVEPNEYFDEERFIQNVNRFANQIGELLFHFRIFENQQKANTSALTKALTLALQKPLSQQVKSSIGDMEQKLSTLEHVFNQIHTAAIMFNLFGQVVQTNQRIEEIAKHNEMSLFEMTALDLLERVTHLDSEKAKGKLRYITLQQGELYMPAQLGQATFILSIRSLRAARTTSSIGEPFEVGGILFEFIDISFLIKQLEDPAQLIKQLEMIQPISELESHDIKAQP</sequence>
<evidence type="ECO:0000313" key="2">
    <source>
        <dbReference type="EMBL" id="MDK2596308.1"/>
    </source>
</evidence>
<reference evidence="2 3" key="1">
    <citation type="submission" date="2023-05" db="EMBL/GenBank/DDBJ databases">
        <title>Pseudoalteromonas ardens sp. nov., Pseudoalteromonas obscura sp. nov., and Pseudoalteromonas umbrosa sp. nov., isolated from the coral Montipora capitata.</title>
        <authorList>
            <person name="Thomas E.M."/>
            <person name="Smith E.M."/>
            <person name="Papke E."/>
            <person name="Shlafstein M.D."/>
            <person name="Oline D.K."/>
            <person name="Videau P."/>
            <person name="Saw J.H."/>
            <person name="Strangman W.K."/>
            <person name="Ushijima B."/>
        </authorList>
    </citation>
    <scope>NUCLEOTIDE SEQUENCE [LARGE SCALE GENOMIC DNA]</scope>
    <source>
        <strain evidence="2 3">P94</strain>
    </source>
</reference>
<proteinExistence type="predicted"/>
<evidence type="ECO:0000313" key="3">
    <source>
        <dbReference type="Proteomes" id="UP001231915"/>
    </source>
</evidence>
<accession>A0ABT7EMQ9</accession>
<dbReference type="EMBL" id="JASJUT010000006">
    <property type="protein sequence ID" value="MDK2596308.1"/>
    <property type="molecule type" value="Genomic_DNA"/>
</dbReference>
<evidence type="ECO:0000256" key="1">
    <source>
        <dbReference type="SAM" id="Phobius"/>
    </source>
</evidence>
<comment type="caution">
    <text evidence="2">The sequence shown here is derived from an EMBL/GenBank/DDBJ whole genome shotgun (WGS) entry which is preliminary data.</text>
</comment>
<keyword evidence="1" id="KW-1133">Transmembrane helix</keyword>
<organism evidence="2 3">
    <name type="scientific">Pseudoalteromonas obscura</name>
    <dbReference type="NCBI Taxonomy" id="3048491"/>
    <lineage>
        <taxon>Bacteria</taxon>
        <taxon>Pseudomonadati</taxon>
        <taxon>Pseudomonadota</taxon>
        <taxon>Gammaproteobacteria</taxon>
        <taxon>Alteromonadales</taxon>
        <taxon>Pseudoalteromonadaceae</taxon>
        <taxon>Pseudoalteromonas</taxon>
    </lineage>
</organism>
<gene>
    <name evidence="2" type="ORF">QNM18_14695</name>
</gene>
<keyword evidence="1" id="KW-0472">Membrane</keyword>
<feature type="transmembrane region" description="Helical" evidence="1">
    <location>
        <begin position="254"/>
        <end position="273"/>
    </location>
</feature>
<keyword evidence="3" id="KW-1185">Reference proteome</keyword>
<dbReference type="Proteomes" id="UP001231915">
    <property type="component" value="Unassembled WGS sequence"/>
</dbReference>
<feature type="transmembrane region" description="Helical" evidence="1">
    <location>
        <begin position="229"/>
        <end position="247"/>
    </location>
</feature>
<keyword evidence="1" id="KW-0812">Transmembrane</keyword>
<name>A0ABT7EMQ9_9GAMM</name>
<protein>
    <recommendedName>
        <fullName evidence="4">CHASE2 domain-containing protein</fullName>
    </recommendedName>
</protein>